<dbReference type="OrthoDB" id="2662502at2759"/>
<keyword evidence="3" id="KW-1185">Reference proteome</keyword>
<dbReference type="InterPro" id="IPR046521">
    <property type="entry name" value="DUF6698"/>
</dbReference>
<protein>
    <submittedName>
        <fullName evidence="2">Alpha beta-hydrolase</fullName>
    </submittedName>
</protein>
<accession>A0A8H7CM66</accession>
<dbReference type="AlphaFoldDB" id="A0A8H7CM66"/>
<comment type="caution">
    <text evidence="2">The sequence shown here is derived from an EMBL/GenBank/DDBJ whole genome shotgun (WGS) entry which is preliminary data.</text>
</comment>
<sequence length="353" mass="40017">MRPSPRSDSSPRRSRSRTRRNSSNSSRRRHSHSQSRRSSSSSPRDSSPSRHDSSPRRGSSPSRRGSSLSRRGSSPSRRDSSPSRRDSSPDVAAHPATHRVLVDTSRTKMQESNIDYRAALLALQASNKLEAQKKRKRAPQVSLQSKGRSIRMLVALFGEISHIVAAAESYLKDGQHSDDDDFDQFTPHLTPEKWEYVTQKRDVRTSLRDGSATFNESFWCRIFYLNFQGDLNDVNNGFLQSRYLVKAYKIVFTGPASAKDMEDENTAPKKAKLSARRSVRKAPCEIFNMDGNVTPRSLAYICVLLHMSLTNVDKWATEVYGFSYPQMYNFMRDDEKNGSGTRPLPSSVRDSHY</sequence>
<feature type="region of interest" description="Disordered" evidence="1">
    <location>
        <begin position="334"/>
        <end position="353"/>
    </location>
</feature>
<evidence type="ECO:0000256" key="1">
    <source>
        <dbReference type="SAM" id="MobiDB-lite"/>
    </source>
</evidence>
<organism evidence="2 3">
    <name type="scientific">Mycena sanguinolenta</name>
    <dbReference type="NCBI Taxonomy" id="230812"/>
    <lineage>
        <taxon>Eukaryota</taxon>
        <taxon>Fungi</taxon>
        <taxon>Dikarya</taxon>
        <taxon>Basidiomycota</taxon>
        <taxon>Agaricomycotina</taxon>
        <taxon>Agaricomycetes</taxon>
        <taxon>Agaricomycetidae</taxon>
        <taxon>Agaricales</taxon>
        <taxon>Marasmiineae</taxon>
        <taxon>Mycenaceae</taxon>
        <taxon>Mycena</taxon>
    </lineage>
</organism>
<dbReference type="EMBL" id="JACAZH010000028">
    <property type="protein sequence ID" value="KAF7341052.1"/>
    <property type="molecule type" value="Genomic_DNA"/>
</dbReference>
<feature type="compositionally biased region" description="Basic and acidic residues" evidence="1">
    <location>
        <begin position="76"/>
        <end position="88"/>
    </location>
</feature>
<feature type="region of interest" description="Disordered" evidence="1">
    <location>
        <begin position="1"/>
        <end position="106"/>
    </location>
</feature>
<feature type="compositionally biased region" description="Low complexity" evidence="1">
    <location>
        <begin position="36"/>
        <end position="46"/>
    </location>
</feature>
<feature type="compositionally biased region" description="Basic residues" evidence="1">
    <location>
        <begin position="12"/>
        <end position="35"/>
    </location>
</feature>
<proteinExistence type="predicted"/>
<reference evidence="2" key="1">
    <citation type="submission" date="2020-05" db="EMBL/GenBank/DDBJ databases">
        <title>Mycena genomes resolve the evolution of fungal bioluminescence.</title>
        <authorList>
            <person name="Tsai I.J."/>
        </authorList>
    </citation>
    <scope>NUCLEOTIDE SEQUENCE</scope>
    <source>
        <strain evidence="2">160909Yilan</strain>
    </source>
</reference>
<gene>
    <name evidence="2" type="ORF">MSAN_02091200</name>
</gene>
<feature type="compositionally biased region" description="Low complexity" evidence="1">
    <location>
        <begin position="56"/>
        <end position="75"/>
    </location>
</feature>
<keyword evidence="2" id="KW-0378">Hydrolase</keyword>
<dbReference type="Proteomes" id="UP000623467">
    <property type="component" value="Unassembled WGS sequence"/>
</dbReference>
<evidence type="ECO:0000313" key="3">
    <source>
        <dbReference type="Proteomes" id="UP000623467"/>
    </source>
</evidence>
<dbReference type="GO" id="GO:0016787">
    <property type="term" value="F:hydrolase activity"/>
    <property type="evidence" value="ECO:0007669"/>
    <property type="project" value="UniProtKB-KW"/>
</dbReference>
<dbReference type="Pfam" id="PF20414">
    <property type="entry name" value="DUF6698"/>
    <property type="match status" value="1"/>
</dbReference>
<name>A0A8H7CM66_9AGAR</name>
<evidence type="ECO:0000313" key="2">
    <source>
        <dbReference type="EMBL" id="KAF7341052.1"/>
    </source>
</evidence>